<proteinExistence type="predicted"/>
<feature type="non-terminal residue" evidence="3">
    <location>
        <position position="259"/>
    </location>
</feature>
<dbReference type="Pfam" id="PF15902">
    <property type="entry name" value="Sortilin-Vps10"/>
    <property type="match status" value="1"/>
</dbReference>
<dbReference type="EMBL" id="BARS01034581">
    <property type="protein sequence ID" value="GAG23870.1"/>
    <property type="molecule type" value="Genomic_DNA"/>
</dbReference>
<accession>X0VZZ4</accession>
<reference evidence="3" key="1">
    <citation type="journal article" date="2014" name="Front. Microbiol.">
        <title>High frequency of phylogenetically diverse reductive dehalogenase-homologous genes in deep subseafloor sedimentary metagenomes.</title>
        <authorList>
            <person name="Kawai M."/>
            <person name="Futagami T."/>
            <person name="Toyoda A."/>
            <person name="Takaki Y."/>
            <person name="Nishi S."/>
            <person name="Hori S."/>
            <person name="Arai W."/>
            <person name="Tsubouchi T."/>
            <person name="Morono Y."/>
            <person name="Uchiyama I."/>
            <person name="Ito T."/>
            <person name="Fujiyama A."/>
            <person name="Inagaki F."/>
            <person name="Takami H."/>
        </authorList>
    </citation>
    <scope>NUCLEOTIDE SEQUENCE</scope>
    <source>
        <strain evidence="3">Expedition CK06-06</strain>
    </source>
</reference>
<evidence type="ECO:0000313" key="3">
    <source>
        <dbReference type="EMBL" id="GAG23870.1"/>
    </source>
</evidence>
<dbReference type="Gene3D" id="2.130.10.10">
    <property type="entry name" value="YVTN repeat-like/Quinoprotein amine dehydrogenase"/>
    <property type="match status" value="2"/>
</dbReference>
<keyword evidence="1" id="KW-0677">Repeat</keyword>
<dbReference type="PANTHER" id="PTHR43739">
    <property type="entry name" value="XYLOGLUCANASE (EUROFUNG)"/>
    <property type="match status" value="1"/>
</dbReference>
<dbReference type="SUPFAM" id="SSF110296">
    <property type="entry name" value="Oligoxyloglucan reducing end-specific cellobiohydrolase"/>
    <property type="match status" value="1"/>
</dbReference>
<evidence type="ECO:0000256" key="1">
    <source>
        <dbReference type="ARBA" id="ARBA00022737"/>
    </source>
</evidence>
<organism evidence="3">
    <name type="scientific">marine sediment metagenome</name>
    <dbReference type="NCBI Taxonomy" id="412755"/>
    <lineage>
        <taxon>unclassified sequences</taxon>
        <taxon>metagenomes</taxon>
        <taxon>ecological metagenomes</taxon>
    </lineage>
</organism>
<name>X0VZZ4_9ZZZZ</name>
<dbReference type="AlphaFoldDB" id="X0VZZ4"/>
<evidence type="ECO:0000259" key="2">
    <source>
        <dbReference type="Pfam" id="PF15902"/>
    </source>
</evidence>
<dbReference type="InterPro" id="IPR015943">
    <property type="entry name" value="WD40/YVTN_repeat-like_dom_sf"/>
</dbReference>
<dbReference type="InterPro" id="IPR031778">
    <property type="entry name" value="Sortilin_N"/>
</dbReference>
<dbReference type="CDD" id="cd15482">
    <property type="entry name" value="Sialidase_non-viral"/>
    <property type="match status" value="1"/>
</dbReference>
<comment type="caution">
    <text evidence="3">The sequence shown here is derived from an EMBL/GenBank/DDBJ whole genome shotgun (WGS) entry which is preliminary data.</text>
</comment>
<dbReference type="GO" id="GO:0010411">
    <property type="term" value="P:xyloglucan metabolic process"/>
    <property type="evidence" value="ECO:0007669"/>
    <property type="project" value="TreeGrafter"/>
</dbReference>
<gene>
    <name evidence="3" type="ORF">S01H1_53400</name>
</gene>
<dbReference type="PANTHER" id="PTHR43739:SF5">
    <property type="entry name" value="EXO-ALPHA-SIALIDASE"/>
    <property type="match status" value="1"/>
</dbReference>
<protein>
    <recommendedName>
        <fullName evidence="2">Sortilin N-terminal domain-containing protein</fullName>
    </recommendedName>
</protein>
<dbReference type="InterPro" id="IPR052025">
    <property type="entry name" value="Xyloglucanase_GH74"/>
</dbReference>
<sequence>TNYFLAVKIDKNYPSILYGGTDYYLWVSADYGNNWSQTKVVSSYETSYYINSIAIDPVSSNNLYVGLRYYGGKQGEVYKSYDYGASFSLSFSANAPVNSIAISHSNDKTKIFAGTGNFYAPVLKGNLYKSEDNGTIWEKTSLPSLVVNTIFVDPQNPQFILVGGGDSTRSNYNILYKSEDGGVTWKEGLKNLEKPMSAVTDIKQDEKSPNIFYFSTFKDGIYVSYDGMEAGELIGLSDYNLYDLSTAYENITQSSKGQV</sequence>
<feature type="domain" description="Sortilin N-terminal" evidence="2">
    <location>
        <begin position="76"/>
        <end position="213"/>
    </location>
</feature>
<feature type="non-terminal residue" evidence="3">
    <location>
        <position position="1"/>
    </location>
</feature>